<evidence type="ECO:0000313" key="2">
    <source>
        <dbReference type="EnsemblMetazoa" id="GAUT028578-PA"/>
    </source>
</evidence>
<dbReference type="Proteomes" id="UP000078200">
    <property type="component" value="Unassembled WGS sequence"/>
</dbReference>
<evidence type="ECO:0000313" key="3">
    <source>
        <dbReference type="Proteomes" id="UP000078200"/>
    </source>
</evidence>
<proteinExistence type="predicted"/>
<keyword evidence="3" id="KW-1185">Reference proteome</keyword>
<accession>A0A1A9V7S2</accession>
<dbReference type="AlphaFoldDB" id="A0A1A9V7S2"/>
<feature type="region of interest" description="Disordered" evidence="1">
    <location>
        <begin position="134"/>
        <end position="193"/>
    </location>
</feature>
<dbReference type="VEuPathDB" id="VectorBase:GAUT028578"/>
<name>A0A1A9V7S2_GLOAU</name>
<feature type="compositionally biased region" description="Polar residues" evidence="1">
    <location>
        <begin position="135"/>
        <end position="146"/>
    </location>
</feature>
<reference evidence="2" key="1">
    <citation type="submission" date="2020-05" db="UniProtKB">
        <authorList>
            <consortium name="EnsemblMetazoa"/>
        </authorList>
    </citation>
    <scope>IDENTIFICATION</scope>
    <source>
        <strain evidence="2">TTRI</strain>
    </source>
</reference>
<sequence>MPREAPRETHKEFQPVARRCDLPNNRAWTLDLIPQERRINTAAAHRRRGQSGQHQYICPNSQVLPTLLDLRSTTYTTHYLLATWRLSGSRLLAGDPNGPRGEPASRTVASTNLANTPCPQRVMLPDRYTAIRRPISTQPSQQNPQKQDLRFANAMPFFHTEKRNLTNPNTQRYEAESSKPPKYTPAKQQSSQG</sequence>
<protein>
    <submittedName>
        <fullName evidence="2">Uncharacterized protein</fullName>
    </submittedName>
</protein>
<evidence type="ECO:0000256" key="1">
    <source>
        <dbReference type="SAM" id="MobiDB-lite"/>
    </source>
</evidence>
<organism evidence="2 3">
    <name type="scientific">Glossina austeni</name>
    <name type="common">Savannah tsetse fly</name>
    <dbReference type="NCBI Taxonomy" id="7395"/>
    <lineage>
        <taxon>Eukaryota</taxon>
        <taxon>Metazoa</taxon>
        <taxon>Ecdysozoa</taxon>
        <taxon>Arthropoda</taxon>
        <taxon>Hexapoda</taxon>
        <taxon>Insecta</taxon>
        <taxon>Pterygota</taxon>
        <taxon>Neoptera</taxon>
        <taxon>Endopterygota</taxon>
        <taxon>Diptera</taxon>
        <taxon>Brachycera</taxon>
        <taxon>Muscomorpha</taxon>
        <taxon>Hippoboscoidea</taxon>
        <taxon>Glossinidae</taxon>
        <taxon>Glossina</taxon>
    </lineage>
</organism>
<dbReference type="EnsemblMetazoa" id="GAUT028578-RA">
    <property type="protein sequence ID" value="GAUT028578-PA"/>
    <property type="gene ID" value="GAUT028578"/>
</dbReference>